<dbReference type="EMBL" id="JWYV01000009">
    <property type="protein sequence ID" value="KKC99572.1"/>
    <property type="molecule type" value="Genomic_DNA"/>
</dbReference>
<dbReference type="PANTHER" id="PTHR32063">
    <property type="match status" value="1"/>
</dbReference>
<dbReference type="PANTHER" id="PTHR32063:SF0">
    <property type="entry name" value="SWARMING MOTILITY PROTEIN SWRC"/>
    <property type="match status" value="1"/>
</dbReference>
<dbReference type="SUPFAM" id="SSF82714">
    <property type="entry name" value="Multidrug efflux transporter AcrB TolC docking domain, DN and DC subdomains"/>
    <property type="match status" value="2"/>
</dbReference>
<dbReference type="PRINTS" id="PR00702">
    <property type="entry name" value="ACRIFLAVINRP"/>
</dbReference>
<evidence type="ECO:0000256" key="2">
    <source>
        <dbReference type="SAM" id="Phobius"/>
    </source>
</evidence>
<feature type="transmembrane region" description="Helical" evidence="2">
    <location>
        <begin position="852"/>
        <end position="872"/>
    </location>
</feature>
<accession>A0A0F5VBY1</accession>
<feature type="transmembrane region" description="Helical" evidence="2">
    <location>
        <begin position="531"/>
        <end position="549"/>
    </location>
</feature>
<keyword evidence="2" id="KW-1133">Transmembrane helix</keyword>
<dbReference type="Gene3D" id="3.30.70.1320">
    <property type="entry name" value="Multidrug efflux transporter AcrB pore domain like"/>
    <property type="match status" value="1"/>
</dbReference>
<dbReference type="Gene3D" id="1.20.1640.10">
    <property type="entry name" value="Multidrug efflux transporter AcrB transmembrane domain"/>
    <property type="match status" value="2"/>
</dbReference>
<keyword evidence="4" id="KW-1185">Reference proteome</keyword>
<feature type="region of interest" description="Disordered" evidence="1">
    <location>
        <begin position="1028"/>
        <end position="1059"/>
    </location>
</feature>
<proteinExistence type="predicted"/>
<feature type="transmembrane region" description="Helical" evidence="2">
    <location>
        <begin position="429"/>
        <end position="453"/>
    </location>
</feature>
<reference evidence="3 4" key="1">
    <citation type="submission" date="2014-12" db="EMBL/GenBank/DDBJ databases">
        <title>Mercury Reductase activity and rhizosphere competence traits in the genome of root associated Photobacterium halotolerans MELD1.</title>
        <authorList>
            <person name="Mathew D.C."/>
            <person name="Huang C.-C."/>
        </authorList>
    </citation>
    <scope>NUCLEOTIDE SEQUENCE [LARGE SCALE GENOMIC DNA]</scope>
    <source>
        <strain evidence="3 4">MELD1</strain>
    </source>
</reference>
<dbReference type="Gene3D" id="3.30.70.1440">
    <property type="entry name" value="Multidrug efflux transporter AcrB pore domain"/>
    <property type="match status" value="1"/>
</dbReference>
<name>A0A0F5VBY1_9GAMM</name>
<dbReference type="Gene3D" id="3.30.2090.10">
    <property type="entry name" value="Multidrug efflux transporter AcrB TolC docking domain, DN and DC subdomains"/>
    <property type="match status" value="2"/>
</dbReference>
<dbReference type="RefSeq" id="WP_046220804.1">
    <property type="nucleotide sequence ID" value="NZ_JWYV01000009.1"/>
</dbReference>
<gene>
    <name evidence="3" type="ORF">KY46_11595</name>
</gene>
<dbReference type="AlphaFoldDB" id="A0A0F5VBY1"/>
<dbReference type="GO" id="GO:0005886">
    <property type="term" value="C:plasma membrane"/>
    <property type="evidence" value="ECO:0007669"/>
    <property type="project" value="TreeGrafter"/>
</dbReference>
<dbReference type="SUPFAM" id="SSF82866">
    <property type="entry name" value="Multidrug efflux transporter AcrB transmembrane domain"/>
    <property type="match status" value="2"/>
</dbReference>
<feature type="transmembrane region" description="Helical" evidence="2">
    <location>
        <begin position="359"/>
        <end position="380"/>
    </location>
</feature>
<comment type="caution">
    <text evidence="3">The sequence shown here is derived from an EMBL/GenBank/DDBJ whole genome shotgun (WGS) entry which is preliminary data.</text>
</comment>
<dbReference type="PATRIC" id="fig|265726.11.peg.4479"/>
<dbReference type="SUPFAM" id="SSF82693">
    <property type="entry name" value="Multidrug efflux transporter AcrB pore domain, PN1, PN2, PC1 and PC2 subdomains"/>
    <property type="match status" value="3"/>
</dbReference>
<evidence type="ECO:0000313" key="3">
    <source>
        <dbReference type="EMBL" id="KKC99572.1"/>
    </source>
</evidence>
<dbReference type="Gene3D" id="3.30.70.1430">
    <property type="entry name" value="Multidrug efflux transporter AcrB pore domain"/>
    <property type="match status" value="2"/>
</dbReference>
<dbReference type="OrthoDB" id="5287122at2"/>
<dbReference type="Pfam" id="PF00873">
    <property type="entry name" value="ACR_tran"/>
    <property type="match status" value="1"/>
</dbReference>
<dbReference type="Proteomes" id="UP000033633">
    <property type="component" value="Unassembled WGS sequence"/>
</dbReference>
<keyword evidence="2" id="KW-0472">Membrane</keyword>
<organism evidence="3 4">
    <name type="scientific">Photobacterium halotolerans</name>
    <dbReference type="NCBI Taxonomy" id="265726"/>
    <lineage>
        <taxon>Bacteria</taxon>
        <taxon>Pseudomonadati</taxon>
        <taxon>Pseudomonadota</taxon>
        <taxon>Gammaproteobacteria</taxon>
        <taxon>Vibrionales</taxon>
        <taxon>Vibrionaceae</taxon>
        <taxon>Photobacterium</taxon>
    </lineage>
</organism>
<feature type="transmembrane region" description="Helical" evidence="2">
    <location>
        <begin position="386"/>
        <end position="408"/>
    </location>
</feature>
<evidence type="ECO:0000313" key="4">
    <source>
        <dbReference type="Proteomes" id="UP000033633"/>
    </source>
</evidence>
<dbReference type="InterPro" id="IPR027463">
    <property type="entry name" value="AcrB_DN_DC_subdom"/>
</dbReference>
<sequence>MLGMIDAALHRTRTVVLILLLLLVAGYMSYQSIPKEAEPDITIPFIYVSISHSGISPEDAERLLLRPMEKELRGIDGVKEMTSTASEGHGSVLLEFVAGADTNSALADVREKVSLAKAKLPDGTDEPTVNEVTMASENPAITVMLSGTAPERALITIARDLKDKLESMREVLEVDIGGDREDMIEILVDPLLMESYDLDQQDIYNLISRNNRLVAAGTLDSGQGRFPIKLPSVFDNIKDVMEMPVKVSGDKVITFGDVATVRRTFQDAESYARVNGKPAVSLEVKKRPGENIIQTVEGVKALIESEREFWPPTITVDYTGDQSKHVKTMLNDLQNNVLSAILLVVIVIIAILGARTALLVGIAIPGSFLTGILALAVLGYTVNMVVLFALIMAVGMLVDGAIVVTEYADREMSEGTPRYEAYKKASKRMAWPIIASTATTLAAFGPLLFWPGIMGEFMKFLPLTLIMTLVASLVMALIFVPTLGGLFGKPRPISPEKRQQLIDAEEGDIEHLPGFTGHYVRVLKAAVKRPWRVLFGALAFSLAVILLYGKAGNGTEFFPEVEPEGFNIVVRSQGDLSIEEKDQLIQEVERQIVNLPEVETLYARSGGDDQIGTLRVNLIDWQDRRPAAETIEEIKQRTGGLAGLEIEVRQDQAGPPTGDKDVNLQISSRFPELLKDTVAKVRKELESNPAFTNIDDTGPKPGIEWQIKVDRADAARFGADATLVGNNVQFVTTGLTLGEYRADDVDDEMDIRVRFPEQYRHITRLEELRLKTAQGQVPLSNFSTLEAANKLDTIKKVDGRQALSVTADMAPGYNLSKVIPEVMARLPELGLDPRVQITLRGENEEQEKASAFLSKAFLIAMAVMAIILVTQFNSFYQAFLILTAVLFSTVGVLLGMLVFNQPFGIVMSGIGIISLAGIVVNNNIVLIDTYNVLRNQGMAPVEAILRTGAQRLRPVMMTTVTTILGLMPMVLMVNVDLIQRKVEFGAPSTQMWAQLATAVAGGLAFATVLTLIITPCMLALGVHRQQRKEAKARSKSSPRFIDDAMMDDDEEVKSLEKVS</sequence>
<feature type="transmembrane region" description="Helical" evidence="2">
    <location>
        <begin position="905"/>
        <end position="933"/>
    </location>
</feature>
<evidence type="ECO:0000256" key="1">
    <source>
        <dbReference type="SAM" id="MobiDB-lite"/>
    </source>
</evidence>
<feature type="transmembrane region" description="Helical" evidence="2">
    <location>
        <begin position="879"/>
        <end position="899"/>
    </location>
</feature>
<feature type="transmembrane region" description="Helical" evidence="2">
    <location>
        <begin position="954"/>
        <end position="975"/>
    </location>
</feature>
<protein>
    <submittedName>
        <fullName evidence="3">Acriflavin resistance protein</fullName>
    </submittedName>
</protein>
<dbReference type="InterPro" id="IPR001036">
    <property type="entry name" value="Acrflvin-R"/>
</dbReference>
<keyword evidence="2" id="KW-0812">Transmembrane</keyword>
<feature type="transmembrane region" description="Helical" evidence="2">
    <location>
        <begin position="465"/>
        <end position="488"/>
    </location>
</feature>
<dbReference type="STRING" id="265726.KY46_11595"/>
<feature type="transmembrane region" description="Helical" evidence="2">
    <location>
        <begin position="333"/>
        <end position="352"/>
    </location>
</feature>
<feature type="transmembrane region" description="Helical" evidence="2">
    <location>
        <begin position="995"/>
        <end position="1022"/>
    </location>
</feature>
<dbReference type="GO" id="GO:0042910">
    <property type="term" value="F:xenobiotic transmembrane transporter activity"/>
    <property type="evidence" value="ECO:0007669"/>
    <property type="project" value="TreeGrafter"/>
</dbReference>